<dbReference type="Pfam" id="PF13458">
    <property type="entry name" value="Peripla_BP_6"/>
    <property type="match status" value="1"/>
</dbReference>
<comment type="caution">
    <text evidence="5">The sequence shown here is derived from an EMBL/GenBank/DDBJ whole genome shotgun (WGS) entry which is preliminary data.</text>
</comment>
<evidence type="ECO:0000256" key="3">
    <source>
        <dbReference type="SAM" id="SignalP"/>
    </source>
</evidence>
<protein>
    <submittedName>
        <fullName evidence="5">ABC transporter substrate-binding protein</fullName>
    </submittedName>
</protein>
<keyword evidence="6" id="KW-1185">Reference proteome</keyword>
<evidence type="ECO:0000313" key="6">
    <source>
        <dbReference type="Proteomes" id="UP001500016"/>
    </source>
</evidence>
<dbReference type="InterPro" id="IPR028081">
    <property type="entry name" value="Leu-bd"/>
</dbReference>
<sequence>MGALVTVNVRRSSRAARGARRTVWAAGLALTLTAVAACGGGGAGSDGDKKVKIGLLASLSGTYKAVGTDMRAGFELYLDTHGNKLGGREVELSVGDEGDGPPTAVPAATKLIKKDRVDVLTGIVGGGSFNAVLPLTKRNKIPLVGSNGRPEVKDVSNVWHTSYLSDEPGEAIAKHVEKKVDGPVYAIGPDYQGGHDELRGFTEAFKKAGGKLANPDGKTRWTPFPKTTNFTPYFSDIKKSGAKAVYCFYAGKAAIDFVKQYAQSDAADLPLYSAGFLTEGSTLPAQGKAAKDIYSSLNYAADLDNEANRKFVADWTAEHDSSPTTYAMSSYDAAAVLDKAIAEAGKGGKEVTSESINKAIGGLGQIESPRGTWEFGDRTHAPVQKWYLRQVKPDGKKLANVMVEDLATLGD</sequence>
<dbReference type="InterPro" id="IPR028082">
    <property type="entry name" value="Peripla_BP_I"/>
</dbReference>
<name>A0ABP5HZ00_9ACTN</name>
<keyword evidence="2 3" id="KW-0732">Signal</keyword>
<dbReference type="SUPFAM" id="SSF53822">
    <property type="entry name" value="Periplasmic binding protein-like I"/>
    <property type="match status" value="1"/>
</dbReference>
<evidence type="ECO:0000259" key="4">
    <source>
        <dbReference type="Pfam" id="PF13458"/>
    </source>
</evidence>
<dbReference type="PANTHER" id="PTHR30483:SF6">
    <property type="entry name" value="PERIPLASMIC BINDING PROTEIN OF ABC TRANSPORTER FOR NATURAL AMINO ACIDS"/>
    <property type="match status" value="1"/>
</dbReference>
<dbReference type="InterPro" id="IPR051010">
    <property type="entry name" value="BCAA_transport"/>
</dbReference>
<feature type="signal peptide" evidence="3">
    <location>
        <begin position="1"/>
        <end position="36"/>
    </location>
</feature>
<dbReference type="CDD" id="cd20014">
    <property type="entry name" value="PBP1_RPA0668_benzoate-like"/>
    <property type="match status" value="1"/>
</dbReference>
<dbReference type="Proteomes" id="UP001500016">
    <property type="component" value="Unassembled WGS sequence"/>
</dbReference>
<dbReference type="RefSeq" id="WP_425578263.1">
    <property type="nucleotide sequence ID" value="NZ_BAAAPE010000013.1"/>
</dbReference>
<proteinExistence type="inferred from homology"/>
<evidence type="ECO:0000256" key="1">
    <source>
        <dbReference type="ARBA" id="ARBA00010062"/>
    </source>
</evidence>
<accession>A0ABP5HZ00</accession>
<feature type="chain" id="PRO_5046182085" evidence="3">
    <location>
        <begin position="37"/>
        <end position="411"/>
    </location>
</feature>
<evidence type="ECO:0000256" key="2">
    <source>
        <dbReference type="ARBA" id="ARBA00022729"/>
    </source>
</evidence>
<feature type="domain" description="Leucine-binding protein" evidence="4">
    <location>
        <begin position="50"/>
        <end position="396"/>
    </location>
</feature>
<dbReference type="EMBL" id="BAAAPE010000013">
    <property type="protein sequence ID" value="GAA2087657.1"/>
    <property type="molecule type" value="Genomic_DNA"/>
</dbReference>
<dbReference type="PANTHER" id="PTHR30483">
    <property type="entry name" value="LEUCINE-SPECIFIC-BINDING PROTEIN"/>
    <property type="match status" value="1"/>
</dbReference>
<gene>
    <name evidence="5" type="ORF">GCM10009801_50790</name>
</gene>
<evidence type="ECO:0000313" key="5">
    <source>
        <dbReference type="EMBL" id="GAA2087657.1"/>
    </source>
</evidence>
<dbReference type="Gene3D" id="3.40.50.2300">
    <property type="match status" value="2"/>
</dbReference>
<organism evidence="5 6">
    <name type="scientific">Streptomyces albiaxialis</name>
    <dbReference type="NCBI Taxonomy" id="329523"/>
    <lineage>
        <taxon>Bacteria</taxon>
        <taxon>Bacillati</taxon>
        <taxon>Actinomycetota</taxon>
        <taxon>Actinomycetes</taxon>
        <taxon>Kitasatosporales</taxon>
        <taxon>Streptomycetaceae</taxon>
        <taxon>Streptomyces</taxon>
    </lineage>
</organism>
<reference evidence="6" key="1">
    <citation type="journal article" date="2019" name="Int. J. Syst. Evol. Microbiol.">
        <title>The Global Catalogue of Microorganisms (GCM) 10K type strain sequencing project: providing services to taxonomists for standard genome sequencing and annotation.</title>
        <authorList>
            <consortium name="The Broad Institute Genomics Platform"/>
            <consortium name="The Broad Institute Genome Sequencing Center for Infectious Disease"/>
            <person name="Wu L."/>
            <person name="Ma J."/>
        </authorList>
    </citation>
    <scope>NUCLEOTIDE SEQUENCE [LARGE SCALE GENOMIC DNA]</scope>
    <source>
        <strain evidence="6">JCM 15478</strain>
    </source>
</reference>
<comment type="similarity">
    <text evidence="1">Belongs to the leucine-binding protein family.</text>
</comment>